<keyword evidence="3" id="KW-1185">Reference proteome</keyword>
<gene>
    <name evidence="1" type="ORF">HOLleu_43328</name>
    <name evidence="2" type="ORF">HOLleu_43329</name>
</gene>
<evidence type="ECO:0000313" key="1">
    <source>
        <dbReference type="EMBL" id="KAJ8018594.1"/>
    </source>
</evidence>
<proteinExistence type="predicted"/>
<dbReference type="AlphaFoldDB" id="A0A9Q0YBP3"/>
<accession>A0A9Q0YBP3</accession>
<protein>
    <submittedName>
        <fullName evidence="1">Uncharacterized protein</fullName>
    </submittedName>
</protein>
<dbReference type="Proteomes" id="UP001152320">
    <property type="component" value="Unassembled WGS sequence"/>
</dbReference>
<comment type="caution">
    <text evidence="1">The sequence shown here is derived from an EMBL/GenBank/DDBJ whole genome shotgun (WGS) entry which is preliminary data.</text>
</comment>
<organism evidence="1 3">
    <name type="scientific">Holothuria leucospilota</name>
    <name type="common">Black long sea cucumber</name>
    <name type="synonym">Mertensiothuria leucospilota</name>
    <dbReference type="NCBI Taxonomy" id="206669"/>
    <lineage>
        <taxon>Eukaryota</taxon>
        <taxon>Metazoa</taxon>
        <taxon>Echinodermata</taxon>
        <taxon>Eleutherozoa</taxon>
        <taxon>Echinozoa</taxon>
        <taxon>Holothuroidea</taxon>
        <taxon>Aspidochirotacea</taxon>
        <taxon>Aspidochirotida</taxon>
        <taxon>Holothuriidae</taxon>
        <taxon>Holothuria</taxon>
    </lineage>
</organism>
<reference evidence="1" key="1">
    <citation type="submission" date="2021-10" db="EMBL/GenBank/DDBJ databases">
        <title>Tropical sea cucumber genome reveals ecological adaptation and Cuvierian tubules defense mechanism.</title>
        <authorList>
            <person name="Chen T."/>
        </authorList>
    </citation>
    <scope>NUCLEOTIDE SEQUENCE</scope>
    <source>
        <strain evidence="1">Nanhai2018</strain>
        <tissue evidence="1">Muscle</tissue>
    </source>
</reference>
<evidence type="ECO:0000313" key="3">
    <source>
        <dbReference type="Proteomes" id="UP001152320"/>
    </source>
</evidence>
<evidence type="ECO:0000313" key="2">
    <source>
        <dbReference type="EMBL" id="KAJ8018595.1"/>
    </source>
</evidence>
<dbReference type="EMBL" id="JAIZAY010000271">
    <property type="protein sequence ID" value="KAJ8018594.1"/>
    <property type="molecule type" value="Genomic_DNA"/>
</dbReference>
<dbReference type="EMBL" id="JAIZAY010000271">
    <property type="protein sequence ID" value="KAJ8018595.1"/>
    <property type="molecule type" value="Genomic_DNA"/>
</dbReference>
<sequence>MGREQFYLLEFLRQSWTKLLGRFVIMFLNLRSQVYMKPPLPLPKLRRENDCMP</sequence>
<name>A0A9Q0YBP3_HOLLE</name>